<organism evidence="2">
    <name type="scientific">Trypanosoma congolense (strain IL3000)</name>
    <dbReference type="NCBI Taxonomy" id="1068625"/>
    <lineage>
        <taxon>Eukaryota</taxon>
        <taxon>Discoba</taxon>
        <taxon>Euglenozoa</taxon>
        <taxon>Kinetoplastea</taxon>
        <taxon>Metakinetoplastina</taxon>
        <taxon>Trypanosomatida</taxon>
        <taxon>Trypanosomatidae</taxon>
        <taxon>Trypanosoma</taxon>
        <taxon>Nannomonas</taxon>
    </lineage>
</organism>
<evidence type="ECO:0000313" key="2">
    <source>
        <dbReference type="EMBL" id="CCC95994.1"/>
    </source>
</evidence>
<proteinExistence type="predicted"/>
<protein>
    <submittedName>
        <fullName evidence="2">Uncharacterized protein TCIL3000_11_15110</fullName>
    </submittedName>
</protein>
<dbReference type="AlphaFoldDB" id="G0V2X1"/>
<feature type="region of interest" description="Disordered" evidence="1">
    <location>
        <begin position="682"/>
        <end position="706"/>
    </location>
</feature>
<evidence type="ECO:0000256" key="1">
    <source>
        <dbReference type="SAM" id="MobiDB-lite"/>
    </source>
</evidence>
<gene>
    <name evidence="2" type="ORF">TCIL3000_11_15110</name>
</gene>
<name>G0V2X1_TRYCI</name>
<dbReference type="EMBL" id="HE575324">
    <property type="protein sequence ID" value="CCC95994.1"/>
    <property type="molecule type" value="Genomic_DNA"/>
</dbReference>
<sequence length="706" mass="78399">MSALRGIRSQLEISKFRACGSELLSNTACFSVSKWESTFEALEAARCDTAVLPPLSSLSSSTACEALRHYHNVYERGAQLIVLHPKWWEKWREGIVFFLDGLPASADGAGSGGSDAIRDGGSRLRDLCNELLHRHGELFTIAFWGTTPSSSLRLKALLSQLRSGQLATSSVSSKQGDPSVSDEECCTTDEVSTDDLGKGSIRLQKLFFRELYSFQRIAYEAAHLFDFYAAVGRAEREWLADTVLLEMREEAAEVLIRRSFKRDVSVPSADLVNGELLNEYALFEVNKSKEQVVIKKAEETLKGKWCALACGAFTIERCQGVSEHDIDATECVGDKNDTAVTQRKLAAGNTFPSDIVRCISREGGRCLAAFGAGVREVLHAETLCTTGGGLRQLEVLLSLFLRWFEYYVRERHKGDIPLFVNEDLWELVLQRHTELLKLVVTTHFNTDSSEYYGCALEGVELVALSVIQCLNIYRASTSSTRAYRGTVDEEPAQSAKQLVMGWIQNTAIGVFLEGIESMCTQAAMTTTESNNILFATPLFTRIRVAVVKARLMFLCAGESSAMDIRQLLLPLLEPAFEEVSKLRLDAGGSQLADWVARLVSVLNSLRRTLYAPGISVGDGTEELRLSLHHYYQKLQRLSPAYFGDVIADGWSEVFYTFGANAESGISVFDLGRARLVPLANKETTQSDKEHHMNDVENTFKKLRTEK</sequence>
<dbReference type="VEuPathDB" id="TriTrypDB:TcIL3000.11.15110"/>
<feature type="compositionally biased region" description="Basic and acidic residues" evidence="1">
    <location>
        <begin position="684"/>
        <end position="706"/>
    </location>
</feature>
<accession>G0V2X1</accession>
<reference evidence="2" key="1">
    <citation type="journal article" date="2012" name="Proc. Natl. Acad. Sci. U.S.A.">
        <title>Antigenic diversity is generated by distinct evolutionary mechanisms in African trypanosome species.</title>
        <authorList>
            <person name="Jackson A.P."/>
            <person name="Berry A."/>
            <person name="Aslett M."/>
            <person name="Allison H.C."/>
            <person name="Burton P."/>
            <person name="Vavrova-Anderson J."/>
            <person name="Brown R."/>
            <person name="Browne H."/>
            <person name="Corton N."/>
            <person name="Hauser H."/>
            <person name="Gamble J."/>
            <person name="Gilderthorp R."/>
            <person name="Marcello L."/>
            <person name="McQuillan J."/>
            <person name="Otto T.D."/>
            <person name="Quail M.A."/>
            <person name="Sanders M.J."/>
            <person name="van Tonder A."/>
            <person name="Ginger M.L."/>
            <person name="Field M.C."/>
            <person name="Barry J.D."/>
            <person name="Hertz-Fowler C."/>
            <person name="Berriman M."/>
        </authorList>
    </citation>
    <scope>NUCLEOTIDE SEQUENCE</scope>
    <source>
        <strain evidence="2">IL3000</strain>
    </source>
</reference>